<sequence>MKRKLLWICMIPFIVTGCWDRVEIEERGTILALAIDPATEEDMKKESPVSHPKETVPTSSKKRMIKITAQLAIPGQIPLGPESGGGGAKSSEKVWVVSSVGHTMEDAMQNLQQYIANELFFGHLQIIILNQNIAKAGIDDITEYLRRIPEIRRTVWLAVNENDAAHTMSVSPKLERVPALYLTQTFRQATRMGKMPKCLMGQFWIDRSKEGRDGFLPFITVKDKNNVEVSGIAFFRDDKMQGVLRTYEVAYFNGLTEQNPGGSSAFIPVPDTDGEMIMFQSTQRKSRYKLSFRGGKPHFDVYVTVKGIVKEKSSKIIDLEKPEDIMKIEQNAIEKFRKSFEALIQKTQKKGSDIFGFGDRVRSFAPSYWDSHIDDGDAWREIYKNLSVTVHPKIRITRVGLSPK</sequence>
<keyword evidence="11" id="KW-1185">Reference proteome</keyword>
<dbReference type="PANTHER" id="PTHR35789">
    <property type="entry name" value="SPORE GERMINATION PROTEIN B3"/>
    <property type="match status" value="1"/>
</dbReference>
<keyword evidence="5" id="KW-0472">Membrane</keyword>
<dbReference type="Pfam" id="PF25198">
    <property type="entry name" value="Spore_GerAC_N"/>
    <property type="match status" value="1"/>
</dbReference>
<comment type="caution">
    <text evidence="10">The sequence shown here is derived from an EMBL/GenBank/DDBJ whole genome shotgun (WGS) entry which is preliminary data.</text>
</comment>
<dbReference type="EMBL" id="JBHSQV010000102">
    <property type="protein sequence ID" value="MFC5986464.1"/>
    <property type="molecule type" value="Genomic_DNA"/>
</dbReference>
<dbReference type="InterPro" id="IPR046953">
    <property type="entry name" value="Spore_GerAC-like_C"/>
</dbReference>
<evidence type="ECO:0000256" key="3">
    <source>
        <dbReference type="ARBA" id="ARBA00022544"/>
    </source>
</evidence>
<dbReference type="NCBIfam" id="TIGR02887">
    <property type="entry name" value="spore_ger_x_C"/>
    <property type="match status" value="1"/>
</dbReference>
<evidence type="ECO:0000256" key="7">
    <source>
        <dbReference type="ARBA" id="ARBA00023288"/>
    </source>
</evidence>
<comment type="similarity">
    <text evidence="2">Belongs to the GerABKC lipoprotein family.</text>
</comment>
<dbReference type="InterPro" id="IPR038501">
    <property type="entry name" value="Spore_GerAC_C_sf"/>
</dbReference>
<keyword evidence="6" id="KW-0564">Palmitate</keyword>
<dbReference type="RefSeq" id="WP_379893796.1">
    <property type="nucleotide sequence ID" value="NZ_CBCSCT010000108.1"/>
</dbReference>
<dbReference type="PANTHER" id="PTHR35789:SF1">
    <property type="entry name" value="SPORE GERMINATION PROTEIN B3"/>
    <property type="match status" value="1"/>
</dbReference>
<proteinExistence type="inferred from homology"/>
<evidence type="ECO:0000259" key="8">
    <source>
        <dbReference type="Pfam" id="PF05504"/>
    </source>
</evidence>
<dbReference type="Gene3D" id="3.30.300.210">
    <property type="entry name" value="Nutrient germinant receptor protein C, domain 3"/>
    <property type="match status" value="1"/>
</dbReference>
<reference evidence="11" key="1">
    <citation type="journal article" date="2019" name="Int. J. Syst. Evol. Microbiol.">
        <title>The Global Catalogue of Microorganisms (GCM) 10K type strain sequencing project: providing services to taxonomists for standard genome sequencing and annotation.</title>
        <authorList>
            <consortium name="The Broad Institute Genomics Platform"/>
            <consortium name="The Broad Institute Genome Sequencing Center for Infectious Disease"/>
            <person name="Wu L."/>
            <person name="Ma J."/>
        </authorList>
    </citation>
    <scope>NUCLEOTIDE SEQUENCE [LARGE SCALE GENOMIC DNA]</scope>
    <source>
        <strain evidence="11">CCM 8749</strain>
    </source>
</reference>
<dbReference type="Proteomes" id="UP001596250">
    <property type="component" value="Unassembled WGS sequence"/>
</dbReference>
<evidence type="ECO:0000256" key="1">
    <source>
        <dbReference type="ARBA" id="ARBA00004635"/>
    </source>
</evidence>
<feature type="domain" description="Spore germination GerAC-like C-terminal" evidence="8">
    <location>
        <begin position="230"/>
        <end position="400"/>
    </location>
</feature>
<accession>A0ABW1IN21</accession>
<evidence type="ECO:0000256" key="6">
    <source>
        <dbReference type="ARBA" id="ARBA00023139"/>
    </source>
</evidence>
<keyword evidence="7" id="KW-0449">Lipoprotein</keyword>
<evidence type="ECO:0000313" key="11">
    <source>
        <dbReference type="Proteomes" id="UP001596250"/>
    </source>
</evidence>
<evidence type="ECO:0000256" key="5">
    <source>
        <dbReference type="ARBA" id="ARBA00023136"/>
    </source>
</evidence>
<dbReference type="Pfam" id="PF05504">
    <property type="entry name" value="Spore_GerAC"/>
    <property type="match status" value="1"/>
</dbReference>
<comment type="subcellular location">
    <subcellularLocation>
        <location evidence="1">Membrane</location>
        <topology evidence="1">Lipid-anchor</topology>
    </subcellularLocation>
</comment>
<evidence type="ECO:0000256" key="2">
    <source>
        <dbReference type="ARBA" id="ARBA00007886"/>
    </source>
</evidence>
<feature type="domain" description="Spore germination protein N-terminal" evidence="9">
    <location>
        <begin position="20"/>
        <end position="221"/>
    </location>
</feature>
<dbReference type="InterPro" id="IPR057336">
    <property type="entry name" value="GerAC_N"/>
</dbReference>
<name>A0ABW1IN21_9BACL</name>
<organism evidence="10 11">
    <name type="scientific">Marinicrinis lubricantis</name>
    <dbReference type="NCBI Taxonomy" id="2086470"/>
    <lineage>
        <taxon>Bacteria</taxon>
        <taxon>Bacillati</taxon>
        <taxon>Bacillota</taxon>
        <taxon>Bacilli</taxon>
        <taxon>Bacillales</taxon>
        <taxon>Paenibacillaceae</taxon>
    </lineage>
</organism>
<evidence type="ECO:0000313" key="10">
    <source>
        <dbReference type="EMBL" id="MFC5986464.1"/>
    </source>
</evidence>
<keyword evidence="3" id="KW-0309">Germination</keyword>
<dbReference type="PROSITE" id="PS51257">
    <property type="entry name" value="PROKAR_LIPOPROTEIN"/>
    <property type="match status" value="1"/>
</dbReference>
<protein>
    <submittedName>
        <fullName evidence="10">Ger(X)C family spore germination protein</fullName>
    </submittedName>
</protein>
<keyword evidence="4" id="KW-0732">Signal</keyword>
<dbReference type="InterPro" id="IPR008844">
    <property type="entry name" value="Spore_GerAC-like"/>
</dbReference>
<evidence type="ECO:0000256" key="4">
    <source>
        <dbReference type="ARBA" id="ARBA00022729"/>
    </source>
</evidence>
<evidence type="ECO:0000259" key="9">
    <source>
        <dbReference type="Pfam" id="PF25198"/>
    </source>
</evidence>
<gene>
    <name evidence="10" type="ORF">ACFPXP_08480</name>
</gene>